<accession>A0A847UJA0</accession>
<feature type="compositionally biased region" description="Polar residues" evidence="1">
    <location>
        <begin position="25"/>
        <end position="34"/>
    </location>
</feature>
<proteinExistence type="predicted"/>
<evidence type="ECO:0000256" key="1">
    <source>
        <dbReference type="SAM" id="MobiDB-lite"/>
    </source>
</evidence>
<name>A0A847UJA0_HALAR</name>
<dbReference type="EMBL" id="WOWA01000004">
    <property type="protein sequence ID" value="NLV13589.1"/>
    <property type="molecule type" value="Genomic_DNA"/>
</dbReference>
<reference evidence="2" key="1">
    <citation type="submission" date="2019-12" db="EMBL/GenBank/DDBJ databases">
        <title>Whole genome sequencing of Haloarcula argentinensis strain pws5.</title>
        <authorList>
            <person name="Verma D.K."/>
            <person name="Gopal K."/>
            <person name="Prasad E.S."/>
        </authorList>
    </citation>
    <scope>NUCLEOTIDE SEQUENCE</scope>
    <source>
        <strain evidence="2">Pws5</strain>
    </source>
</reference>
<dbReference type="Proteomes" id="UP000641625">
    <property type="component" value="Unassembled WGS sequence"/>
</dbReference>
<dbReference type="RefSeq" id="WP_170097074.1">
    <property type="nucleotide sequence ID" value="NZ_WOWA01000004.1"/>
</dbReference>
<evidence type="ECO:0000313" key="3">
    <source>
        <dbReference type="Proteomes" id="UP000641625"/>
    </source>
</evidence>
<feature type="region of interest" description="Disordered" evidence="1">
    <location>
        <begin position="24"/>
        <end position="49"/>
    </location>
</feature>
<comment type="caution">
    <text evidence="2">The sequence shown here is derived from an EMBL/GenBank/DDBJ whole genome shotgun (WGS) entry which is preliminary data.</text>
</comment>
<evidence type="ECO:0000313" key="2">
    <source>
        <dbReference type="EMBL" id="NLV13589.1"/>
    </source>
</evidence>
<sequence>MDKRPQRSRARLWAWAYAVVFGTGERSTGESTAGTPAASGGDGTDSAER</sequence>
<organism evidence="2 3">
    <name type="scientific">Haloarcula argentinensis</name>
    <dbReference type="NCBI Taxonomy" id="43776"/>
    <lineage>
        <taxon>Archaea</taxon>
        <taxon>Methanobacteriati</taxon>
        <taxon>Methanobacteriota</taxon>
        <taxon>Stenosarchaea group</taxon>
        <taxon>Halobacteria</taxon>
        <taxon>Halobacteriales</taxon>
        <taxon>Haloarculaceae</taxon>
        <taxon>Haloarcula</taxon>
    </lineage>
</organism>
<dbReference type="AlphaFoldDB" id="A0A847UJA0"/>
<gene>
    <name evidence="2" type="ORF">GOC77_09950</name>
</gene>
<protein>
    <submittedName>
        <fullName evidence="2">Uncharacterized protein</fullName>
    </submittedName>
</protein>